<dbReference type="Pfam" id="PF00680">
    <property type="entry name" value="RdRP_1"/>
    <property type="match status" value="1"/>
</dbReference>
<organism evidence="7">
    <name type="scientific">Lysoka partiti-like virus</name>
    <dbReference type="NCBI Taxonomy" id="2169481"/>
    <lineage>
        <taxon>Viruses</taxon>
        <taxon>Riboviria</taxon>
        <taxon>Orthornavirae</taxon>
        <taxon>Pisuviricota</taxon>
        <taxon>Duplopiviricetes</taxon>
        <taxon>Durnavirales</taxon>
        <taxon>Picobirnaviridae</taxon>
    </lineage>
</organism>
<dbReference type="InterPro" id="IPR007094">
    <property type="entry name" value="RNA-dir_pol_PSvirus"/>
</dbReference>
<evidence type="ECO:0000256" key="2">
    <source>
        <dbReference type="ARBA" id="ARBA00022679"/>
    </source>
</evidence>
<evidence type="ECO:0000256" key="3">
    <source>
        <dbReference type="ARBA" id="ARBA00022695"/>
    </source>
</evidence>
<proteinExistence type="predicted"/>
<keyword evidence="3" id="KW-0548">Nucleotidyltransferase</keyword>
<dbReference type="GO" id="GO:0039694">
    <property type="term" value="P:viral RNA genome replication"/>
    <property type="evidence" value="ECO:0007669"/>
    <property type="project" value="InterPro"/>
</dbReference>
<name>A0A2Z4EVK3_9VIRU</name>
<reference evidence="7" key="1">
    <citation type="journal article" date="2018" name="Virus Evol.">
        <title>Cameroonian fruit bats harbor divergent viruses, including rotavirus H, bastroviruses, and picobirnaviruses using an alternative genetic code.</title>
        <authorList>
            <person name="Yinda C.K."/>
            <person name="Ghogomu S.M."/>
            <person name="Conceicao-Neto N."/>
            <person name="Beller L."/>
            <person name="Deboutte W."/>
            <person name="Vanhulle E."/>
            <person name="Maes P."/>
            <person name="Van Ranst M."/>
            <person name="Matthijnssens J."/>
        </authorList>
    </citation>
    <scope>NUCLEOTIDE SEQUENCE</scope>
    <source>
        <strain evidence="7">P4-2342</strain>
    </source>
</reference>
<dbReference type="GO" id="GO:0000166">
    <property type="term" value="F:nucleotide binding"/>
    <property type="evidence" value="ECO:0007669"/>
    <property type="project" value="UniProtKB-KW"/>
</dbReference>
<dbReference type="InterPro" id="IPR001205">
    <property type="entry name" value="RNA-dir_pol_C"/>
</dbReference>
<evidence type="ECO:0000313" key="7">
    <source>
        <dbReference type="EMBL" id="AWV66992.1"/>
    </source>
</evidence>
<feature type="domain" description="RdRp catalytic" evidence="6">
    <location>
        <begin position="265"/>
        <end position="394"/>
    </location>
</feature>
<keyword evidence="4" id="KW-0547">Nucleotide-binding</keyword>
<dbReference type="SMR" id="A0A2Z4EVK3"/>
<protein>
    <submittedName>
        <fullName evidence="7">RdRp</fullName>
    </submittedName>
</protein>
<keyword evidence="5" id="KW-0693">Viral RNA replication</keyword>
<dbReference type="Gene3D" id="3.30.70.270">
    <property type="match status" value="1"/>
</dbReference>
<dbReference type="InterPro" id="IPR043128">
    <property type="entry name" value="Rev_trsase/Diguanyl_cyclase"/>
</dbReference>
<dbReference type="EMBL" id="MG693122">
    <property type="protein sequence ID" value="AWV66992.1"/>
    <property type="molecule type" value="Genomic_RNA"/>
</dbReference>
<keyword evidence="1" id="KW-0696">RNA-directed RNA polymerase</keyword>
<dbReference type="PROSITE" id="PS50507">
    <property type="entry name" value="RDRP_SSRNA_POS"/>
    <property type="match status" value="1"/>
</dbReference>
<dbReference type="GO" id="GO:0006351">
    <property type="term" value="P:DNA-templated transcription"/>
    <property type="evidence" value="ECO:0007669"/>
    <property type="project" value="InterPro"/>
</dbReference>
<evidence type="ECO:0000256" key="1">
    <source>
        <dbReference type="ARBA" id="ARBA00022484"/>
    </source>
</evidence>
<accession>A0A2Z4EVK3</accession>
<sequence length="541" mass="63009">MKGDDSLTLQTFNVLKQSKQAPSEQEWERAISSVIRQSTRSCEPVNAFDGQLLDTIKDTMRAGNELILSELALAATEDRITKRFYNLENMKQNLEDFLVERKETNFFNNPYYKKARKTLLEVLHMHVDKIEPLTFDENLTIYDVFSNLQASVGCLYPGKRKIDEWGYIRDVAKQIHKELPKQNQLFAIPYHRAQISGYVGKNGKLRPKATKHKDRLVWCVDAATVLIESLYARPFIDKVLTHIQNYAGGKDDNYISNLLIAWNVDNWISIDYSKYDSTVQAWLIKDVFDIIRSFFSKRDVKVLQWIENQFIHTRILDFDGNISTKHRGIPSGSYFTQIVGSLVNALVILTYEFARFRGNEAKVWEDMRYGDWLRFMTMGDDNIVFTRNKISLDDLASYVEHNFGLVINVEKCSSGNFTCKPDFLKRRWTTSGAERNILELLVNAIHPEYRREYEEKGFSPYHILYGYFYTYRGTMKRYFFETDIIKGMAENGGAGKLNSINLQDLPGSFRMLKLNNRRLWDRLIQRLTAAEEKLKLSVGNF</sequence>
<evidence type="ECO:0000256" key="5">
    <source>
        <dbReference type="ARBA" id="ARBA00022953"/>
    </source>
</evidence>
<evidence type="ECO:0000256" key="4">
    <source>
        <dbReference type="ARBA" id="ARBA00022741"/>
    </source>
</evidence>
<dbReference type="GO" id="GO:0003968">
    <property type="term" value="F:RNA-directed RNA polymerase activity"/>
    <property type="evidence" value="ECO:0007669"/>
    <property type="project" value="UniProtKB-KW"/>
</dbReference>
<dbReference type="InterPro" id="IPR043502">
    <property type="entry name" value="DNA/RNA_pol_sf"/>
</dbReference>
<keyword evidence="2" id="KW-0808">Transferase</keyword>
<dbReference type="SUPFAM" id="SSF56672">
    <property type="entry name" value="DNA/RNA polymerases"/>
    <property type="match status" value="1"/>
</dbReference>
<evidence type="ECO:0000259" key="6">
    <source>
        <dbReference type="PROSITE" id="PS50507"/>
    </source>
</evidence>
<dbReference type="GO" id="GO:0003723">
    <property type="term" value="F:RNA binding"/>
    <property type="evidence" value="ECO:0007669"/>
    <property type="project" value="InterPro"/>
</dbReference>